<sequence>MHLQTTMTDSKPTQEHAILLAGYLPRAAKELAEQLRIELRERSQSTTIHAFPHLPSEESLSDLISTHGESSWIIIYHPETKAMESLHNAFHTVSHKVMMPYPLFSALNVSRELPGYAAALQVIVDGIERTEDTASSLVLDIPRLFLIKTPVTAAQGLAQNAALVLGWPYADRESIEEQGIEPLVETLQQVYKQSTYAFVIIDVQTDGDQLLSMIKQKIDVSERYQEIDEAMCFGSLPTPLERVRLIEMAKAIVAWMYEECQKPKWID</sequence>
<accession>A0A4R6U6N0</accession>
<organism evidence="1 2">
    <name type="scientific">Aureibacillus halotolerans</name>
    <dbReference type="NCBI Taxonomy" id="1508390"/>
    <lineage>
        <taxon>Bacteria</taxon>
        <taxon>Bacillati</taxon>
        <taxon>Bacillota</taxon>
        <taxon>Bacilli</taxon>
        <taxon>Bacillales</taxon>
        <taxon>Bacillaceae</taxon>
        <taxon>Aureibacillus</taxon>
    </lineage>
</organism>
<gene>
    <name evidence="1" type="ORF">EV213_102191</name>
</gene>
<comment type="caution">
    <text evidence="1">The sequence shown here is derived from an EMBL/GenBank/DDBJ whole genome shotgun (WGS) entry which is preliminary data.</text>
</comment>
<protein>
    <submittedName>
        <fullName evidence="1">Uncharacterized protein</fullName>
    </submittedName>
</protein>
<reference evidence="1 2" key="1">
    <citation type="submission" date="2019-03" db="EMBL/GenBank/DDBJ databases">
        <title>Genomic Encyclopedia of Type Strains, Phase IV (KMG-IV): sequencing the most valuable type-strain genomes for metagenomic binning, comparative biology and taxonomic classification.</title>
        <authorList>
            <person name="Goeker M."/>
        </authorList>
    </citation>
    <scope>NUCLEOTIDE SEQUENCE [LARGE SCALE GENOMIC DNA]</scope>
    <source>
        <strain evidence="1 2">DSM 28697</strain>
    </source>
</reference>
<proteinExistence type="predicted"/>
<dbReference type="EMBL" id="SNYJ01000002">
    <property type="protein sequence ID" value="TDQ42160.1"/>
    <property type="molecule type" value="Genomic_DNA"/>
</dbReference>
<evidence type="ECO:0000313" key="2">
    <source>
        <dbReference type="Proteomes" id="UP000295632"/>
    </source>
</evidence>
<name>A0A4R6U6N0_9BACI</name>
<keyword evidence="2" id="KW-1185">Reference proteome</keyword>
<evidence type="ECO:0000313" key="1">
    <source>
        <dbReference type="EMBL" id="TDQ42160.1"/>
    </source>
</evidence>
<dbReference type="Proteomes" id="UP000295632">
    <property type="component" value="Unassembled WGS sequence"/>
</dbReference>
<dbReference type="AlphaFoldDB" id="A0A4R6U6N0"/>